<dbReference type="Gene3D" id="3.40.50.1820">
    <property type="entry name" value="alpha/beta hydrolase"/>
    <property type="match status" value="1"/>
</dbReference>
<name>A0A7S4NLK8_GUITH</name>
<feature type="transmembrane region" description="Helical" evidence="2">
    <location>
        <begin position="1020"/>
        <end position="1044"/>
    </location>
</feature>
<protein>
    <recommendedName>
        <fullName evidence="3">Fungal lipase-type domain-containing protein</fullName>
    </recommendedName>
</protein>
<organism evidence="4">
    <name type="scientific">Guillardia theta</name>
    <name type="common">Cryptophyte</name>
    <name type="synonym">Cryptomonas phi</name>
    <dbReference type="NCBI Taxonomy" id="55529"/>
    <lineage>
        <taxon>Eukaryota</taxon>
        <taxon>Cryptophyceae</taxon>
        <taxon>Pyrenomonadales</taxon>
        <taxon>Geminigeraceae</taxon>
        <taxon>Guillardia</taxon>
    </lineage>
</organism>
<reference evidence="4" key="1">
    <citation type="submission" date="2021-01" db="EMBL/GenBank/DDBJ databases">
        <authorList>
            <person name="Corre E."/>
            <person name="Pelletier E."/>
            <person name="Niang G."/>
            <person name="Scheremetjew M."/>
            <person name="Finn R."/>
            <person name="Kale V."/>
            <person name="Holt S."/>
            <person name="Cochrane G."/>
            <person name="Meng A."/>
            <person name="Brown T."/>
            <person name="Cohen L."/>
        </authorList>
    </citation>
    <scope>NUCLEOTIDE SEQUENCE</scope>
    <source>
        <strain evidence="4">CCMP 2712</strain>
    </source>
</reference>
<keyword evidence="2" id="KW-0472">Membrane</keyword>
<dbReference type="CDD" id="cd00741">
    <property type="entry name" value="Lipase"/>
    <property type="match status" value="1"/>
</dbReference>
<feature type="compositionally biased region" description="Basic and acidic residues" evidence="1">
    <location>
        <begin position="51"/>
        <end position="66"/>
    </location>
</feature>
<evidence type="ECO:0000259" key="3">
    <source>
        <dbReference type="Pfam" id="PF01764"/>
    </source>
</evidence>
<dbReference type="SUPFAM" id="SSF53474">
    <property type="entry name" value="alpha/beta-Hydrolases"/>
    <property type="match status" value="1"/>
</dbReference>
<dbReference type="EMBL" id="HBKN01017140">
    <property type="protein sequence ID" value="CAE2296096.1"/>
    <property type="molecule type" value="Transcribed_RNA"/>
</dbReference>
<evidence type="ECO:0000313" key="4">
    <source>
        <dbReference type="EMBL" id="CAE2296096.1"/>
    </source>
</evidence>
<feature type="transmembrane region" description="Helical" evidence="2">
    <location>
        <begin position="462"/>
        <end position="486"/>
    </location>
</feature>
<evidence type="ECO:0000256" key="1">
    <source>
        <dbReference type="SAM" id="MobiDB-lite"/>
    </source>
</evidence>
<feature type="region of interest" description="Disordered" evidence="1">
    <location>
        <begin position="38"/>
        <end position="69"/>
    </location>
</feature>
<sequence>MSSNRQANLPEKRFCLSYGLSEAKDPDIEVCTVLQGAQNGKRTPPASNRDSSLHHAASEGQERGERGSSSVDDEWHFYALKEGDIVSLFLWLVSQTFHVLYVTLPDYFILHIPNFGSVISLVALYVFTQALALLWGFVAVAVSVMCTRFVLWLDKCEVFVMNRYSTSPVCMFHGPWGSLHGISRVYMNFAVLQLCWFIGNSLFEVGWEMYGDFPRVRILLDPRQYTDLSPSSTDSRHGKEPHKAYRVVGVVQRIFLIAPIVVLFFLSLLLSFIPLLCGDDAQLSDEQDWPWVLHLLANNKSRLNRTLRFTIFVGLVQWAQQFHCLFPRWHSSLNRSSSAVLVKCLLVVMAPISGFRLLEWTVRPSKTSVFSTEIWSLPCDMLDNFLVTVWSMLFLLASWIILHLPPRELSAAGWQKDVFTRPDLWFRQTLRFKFICVVFPALHFFRGLLSETMGFTFAQNDLLLIVIEYPLLLVVIWSVGYCCVLLKFSDLQLLPPICVGAWFICYHVAKVRAPGVIVAVSLHLGLCALQAISAGSNIEKCIRRGSFVAKTMSRAVAYSRLARGFGGMRGRVLGAGMSEGELRKIFSDWPLASGAERIRLLAKLRGRRNTFGESRDIAATIGRIFLATVCAFGCTMLCFGTLSLIQSKSGWYPKASFISASRHPERNLTTISHAISRLDLYTHPVELLEEERGDADHRGSRRSIRSSQYAICQATLWGLRPVDYSLLSLSAYFDPQKVGEVLQILFPPESGMQPPVVVSSHSRSLDVPLDDRDIFWTEFAFLDKNVTVIALRGTEFWRISDWYEDIRMWTEPVVLSMLSVVFPTIRSWSPHATSMVLDTLHALLDSVGLPDPEYKYNRVVEYIRKVVYPDLPQSHQLVLTGHSLGGGIAHIAAALLNEPVVSFTPPGAYQSLSKHLYWNAKDRRQLHQAAHNRTVTILAENDMIGRIFDSHGGLVQTITCDTDQLGPVGCHMLENTICNLIQKCGKDHRWASCHFSYEATPLYEGIFGFLQDSYEQGGTIILAMLTSVLACLSLAIASIGWVWVNL</sequence>
<dbReference type="Pfam" id="PF01764">
    <property type="entry name" value="Lipase_3"/>
    <property type="match status" value="1"/>
</dbReference>
<feature type="domain" description="Fungal lipase-type" evidence="3">
    <location>
        <begin position="788"/>
        <end position="898"/>
    </location>
</feature>
<dbReference type="AlphaFoldDB" id="A0A7S4NLK8"/>
<keyword evidence="2" id="KW-1133">Transmembrane helix</keyword>
<accession>A0A7S4NLK8</accession>
<dbReference type="GO" id="GO:0006629">
    <property type="term" value="P:lipid metabolic process"/>
    <property type="evidence" value="ECO:0007669"/>
    <property type="project" value="InterPro"/>
</dbReference>
<feature type="compositionally biased region" description="Polar residues" evidence="1">
    <location>
        <begin position="38"/>
        <end position="50"/>
    </location>
</feature>
<feature type="transmembrane region" description="Helical" evidence="2">
    <location>
        <begin position="254"/>
        <end position="276"/>
    </location>
</feature>
<feature type="transmembrane region" description="Helical" evidence="2">
    <location>
        <begin position="624"/>
        <end position="645"/>
    </location>
</feature>
<dbReference type="InterPro" id="IPR029058">
    <property type="entry name" value="AB_hydrolase_fold"/>
</dbReference>
<feature type="transmembrane region" description="Helical" evidence="2">
    <location>
        <begin position="424"/>
        <end position="442"/>
    </location>
</feature>
<proteinExistence type="predicted"/>
<feature type="transmembrane region" description="Helical" evidence="2">
    <location>
        <begin position="85"/>
        <end position="102"/>
    </location>
</feature>
<dbReference type="InterPro" id="IPR002921">
    <property type="entry name" value="Fungal_lipase-type"/>
</dbReference>
<feature type="transmembrane region" description="Helical" evidence="2">
    <location>
        <begin position="134"/>
        <end position="153"/>
    </location>
</feature>
<feature type="transmembrane region" description="Helical" evidence="2">
    <location>
        <begin position="385"/>
        <end position="404"/>
    </location>
</feature>
<evidence type="ECO:0000256" key="2">
    <source>
        <dbReference type="SAM" id="Phobius"/>
    </source>
</evidence>
<keyword evidence="2" id="KW-0812">Transmembrane</keyword>
<gene>
    <name evidence="4" type="ORF">GTHE00462_LOCUS13514</name>
</gene>